<evidence type="ECO:0000313" key="1">
    <source>
        <dbReference type="EMBL" id="KAK9694643.1"/>
    </source>
</evidence>
<dbReference type="AlphaFoldDB" id="A0AAW1IX65"/>
<reference evidence="1 2" key="1">
    <citation type="journal article" date="2024" name="BMC Genomics">
        <title>De novo assembly and annotation of Popillia japonica's genome with initial clues to its potential as an invasive pest.</title>
        <authorList>
            <person name="Cucini C."/>
            <person name="Boschi S."/>
            <person name="Funari R."/>
            <person name="Cardaioli E."/>
            <person name="Iannotti N."/>
            <person name="Marturano G."/>
            <person name="Paoli F."/>
            <person name="Bruttini M."/>
            <person name="Carapelli A."/>
            <person name="Frati F."/>
            <person name="Nardi F."/>
        </authorList>
    </citation>
    <scope>NUCLEOTIDE SEQUENCE [LARGE SCALE GENOMIC DNA]</scope>
    <source>
        <strain evidence="1">DMR45628</strain>
    </source>
</reference>
<dbReference type="EMBL" id="JASPKY010000506">
    <property type="protein sequence ID" value="KAK9694643.1"/>
    <property type="molecule type" value="Genomic_DNA"/>
</dbReference>
<keyword evidence="2" id="KW-1185">Reference proteome</keyword>
<proteinExistence type="predicted"/>
<protein>
    <submittedName>
        <fullName evidence="1">Uncharacterized protein</fullName>
    </submittedName>
</protein>
<evidence type="ECO:0000313" key="2">
    <source>
        <dbReference type="Proteomes" id="UP001458880"/>
    </source>
</evidence>
<comment type="caution">
    <text evidence="1">The sequence shown here is derived from an EMBL/GenBank/DDBJ whole genome shotgun (WGS) entry which is preliminary data.</text>
</comment>
<name>A0AAW1IX65_POPJA</name>
<gene>
    <name evidence="1" type="ORF">QE152_g33385</name>
</gene>
<dbReference type="Proteomes" id="UP001458880">
    <property type="component" value="Unassembled WGS sequence"/>
</dbReference>
<accession>A0AAW1IX65</accession>
<organism evidence="1 2">
    <name type="scientific">Popillia japonica</name>
    <name type="common">Japanese beetle</name>
    <dbReference type="NCBI Taxonomy" id="7064"/>
    <lineage>
        <taxon>Eukaryota</taxon>
        <taxon>Metazoa</taxon>
        <taxon>Ecdysozoa</taxon>
        <taxon>Arthropoda</taxon>
        <taxon>Hexapoda</taxon>
        <taxon>Insecta</taxon>
        <taxon>Pterygota</taxon>
        <taxon>Neoptera</taxon>
        <taxon>Endopterygota</taxon>
        <taxon>Coleoptera</taxon>
        <taxon>Polyphaga</taxon>
        <taxon>Scarabaeiformia</taxon>
        <taxon>Scarabaeidae</taxon>
        <taxon>Rutelinae</taxon>
        <taxon>Popillia</taxon>
    </lineage>
</organism>
<sequence length="91" mass="9999">MLLEIADALFPGQNNTGWVMLEVDKDSIPLFTTTELTNAASKIKGRKAPRPDRIATFTTTELTNAASKIKGRKAPRPDRIATEVVKLPSVY</sequence>